<comment type="caution">
    <text evidence="1">The sequence shown here is derived from an EMBL/GenBank/DDBJ whole genome shotgun (WGS) entry which is preliminary data.</text>
</comment>
<dbReference type="AlphaFoldDB" id="A0A7J7TDS5"/>
<evidence type="ECO:0000313" key="2">
    <source>
        <dbReference type="Proteomes" id="UP000585614"/>
    </source>
</evidence>
<dbReference type="Proteomes" id="UP000585614">
    <property type="component" value="Unassembled WGS sequence"/>
</dbReference>
<gene>
    <name evidence="1" type="ORF">mRhiFer1_008964</name>
</gene>
<evidence type="ECO:0000313" key="1">
    <source>
        <dbReference type="EMBL" id="KAF6298936.1"/>
    </source>
</evidence>
<accession>A0A7J7TDS5</accession>
<name>A0A7J7TDS5_RHIFE</name>
<proteinExistence type="predicted"/>
<protein>
    <submittedName>
        <fullName evidence="1">Uncharacterized protein</fullName>
    </submittedName>
</protein>
<reference evidence="1 2" key="1">
    <citation type="journal article" date="2020" name="Nature">
        <title>Six reference-quality genomes reveal evolution of bat adaptations.</title>
        <authorList>
            <person name="Jebb D."/>
            <person name="Huang Z."/>
            <person name="Pippel M."/>
            <person name="Hughes G.M."/>
            <person name="Lavrichenko K."/>
            <person name="Devanna P."/>
            <person name="Winkler S."/>
            <person name="Jermiin L.S."/>
            <person name="Skirmuntt E.C."/>
            <person name="Katzourakis A."/>
            <person name="Burkitt-Gray L."/>
            <person name="Ray D.A."/>
            <person name="Sullivan K.A.M."/>
            <person name="Roscito J.G."/>
            <person name="Kirilenko B.M."/>
            <person name="Davalos L.M."/>
            <person name="Corthals A.P."/>
            <person name="Power M.L."/>
            <person name="Jones G."/>
            <person name="Ransome R.D."/>
            <person name="Dechmann D.K.N."/>
            <person name="Locatelli A.G."/>
            <person name="Puechmaille S.J."/>
            <person name="Fedrigo O."/>
            <person name="Jarvis E.D."/>
            <person name="Hiller M."/>
            <person name="Vernes S.C."/>
            <person name="Myers E.W."/>
            <person name="Teeling E.C."/>
        </authorList>
    </citation>
    <scope>NUCLEOTIDE SEQUENCE [LARGE SCALE GENOMIC DNA]</scope>
    <source>
        <strain evidence="1">MRhiFer1</strain>
        <tissue evidence="1">Lung</tissue>
    </source>
</reference>
<organism evidence="1 2">
    <name type="scientific">Rhinolophus ferrumequinum</name>
    <name type="common">Greater horseshoe bat</name>
    <dbReference type="NCBI Taxonomy" id="59479"/>
    <lineage>
        <taxon>Eukaryota</taxon>
        <taxon>Metazoa</taxon>
        <taxon>Chordata</taxon>
        <taxon>Craniata</taxon>
        <taxon>Vertebrata</taxon>
        <taxon>Euteleostomi</taxon>
        <taxon>Mammalia</taxon>
        <taxon>Eutheria</taxon>
        <taxon>Laurasiatheria</taxon>
        <taxon>Chiroptera</taxon>
        <taxon>Yinpterochiroptera</taxon>
        <taxon>Rhinolophoidea</taxon>
        <taxon>Rhinolophidae</taxon>
        <taxon>Rhinolophinae</taxon>
        <taxon>Rhinolophus</taxon>
    </lineage>
</organism>
<sequence>MSLTYWGSVLFYLRPLNESQGMGEEGELHLGDGVGRVGPTPKGRQTICFTLDVVLGVGRAQEGHSPLLIPFVLILEMRHKGSYVLFLRTPAKNPIPCSNAPYAVVSGMYFHLKTTLNGAPFFLF</sequence>
<dbReference type="EMBL" id="JACAGC010000020">
    <property type="protein sequence ID" value="KAF6298936.1"/>
    <property type="molecule type" value="Genomic_DNA"/>
</dbReference>